<protein>
    <submittedName>
        <fullName evidence="2">Uncharacterized protein</fullName>
    </submittedName>
</protein>
<evidence type="ECO:0000313" key="3">
    <source>
        <dbReference type="Proteomes" id="UP000756346"/>
    </source>
</evidence>
<feature type="compositionally biased region" description="Polar residues" evidence="1">
    <location>
        <begin position="459"/>
        <end position="470"/>
    </location>
</feature>
<dbReference type="GeneID" id="70191137"/>
<evidence type="ECO:0000313" key="2">
    <source>
        <dbReference type="EMBL" id="KAH7014272.1"/>
    </source>
</evidence>
<feature type="region of interest" description="Disordered" evidence="1">
    <location>
        <begin position="435"/>
        <end position="483"/>
    </location>
</feature>
<name>A0A9P8XRW5_9PEZI</name>
<evidence type="ECO:0000256" key="1">
    <source>
        <dbReference type="SAM" id="MobiDB-lite"/>
    </source>
</evidence>
<organism evidence="2 3">
    <name type="scientific">Microdochium trichocladiopsis</name>
    <dbReference type="NCBI Taxonomy" id="1682393"/>
    <lineage>
        <taxon>Eukaryota</taxon>
        <taxon>Fungi</taxon>
        <taxon>Dikarya</taxon>
        <taxon>Ascomycota</taxon>
        <taxon>Pezizomycotina</taxon>
        <taxon>Sordariomycetes</taxon>
        <taxon>Xylariomycetidae</taxon>
        <taxon>Xylariales</taxon>
        <taxon>Microdochiaceae</taxon>
        <taxon>Microdochium</taxon>
    </lineage>
</organism>
<sequence length="795" mass="84007">MANFDPNRPPGGFSYPQNLNSYYPQDLPQDLQDIPRTPTTVYVDAFQGGYPQQQGQGYHGQAQYRQDLQAPGPYSPADHVQASYSYAPTALLPTPVAQHPGVPPPSFAAAPGVYVYAQTQTQGYAGGVPVAYAVPQTAPAGLPSTYALPLPPPPPGPPPAISWDNHMQGSVMPALQPGLVKQAAGLYPGYQIDPHYALPPSQQQYPNSPSVDTFSAAAPTHAAPAGKSGLFGGLVKGVVSVSKQAVEAVRQDYSAAQGRNNAAPSSFQGGVGLSQPVPPLPQRHSSLQQDAPMQQDLSYIAPHILQGQQQVLLPQPQPQPNSPVQVAVGPYAVTTREAVALTPPQPVVVVVDQSAEQQQQQQQPAAPKQEIKRKAIGAQVRAMGTGAVHFVKSDKGASLLSGAASALNLIASAADPHDPQTASLKLLNTAVQSQAQKSKAKQEPREAADESGAALSEETPGSSTNTTSTAAEPASREVEKTTTENPLARLTPEQLSLIIAMAAHLQQQQQVAVEHANVVVADPGDPDVPDLSTLSVQEDPPETSIEYLQPTPRDTAAPTVVVVPTSGPMTASTRESEEAAEEQEAEGPSNLQRAGNVGKAYVNIATKANTNPLGTSMAMWSEVGRQFNKYRAKQASGEGVPRTAGEKASAFGKALMKSIERVGAPAEGQDNSLASLAQRYQESQAVKVGNLERALAGDYKYLKTGNGWREENAYALGANGRFSFSIGSSCVAYSIDQRASAYAYDRRNPTGTWKAQGDVNSGTLILTHDDGSVEHRSYEHVGGKFFVNGLRWFSV</sequence>
<dbReference type="OrthoDB" id="10434595at2759"/>
<comment type="caution">
    <text evidence="2">The sequence shown here is derived from an EMBL/GenBank/DDBJ whole genome shotgun (WGS) entry which is preliminary data.</text>
</comment>
<feature type="region of interest" description="Disordered" evidence="1">
    <location>
        <begin position="1"/>
        <end position="21"/>
    </location>
</feature>
<gene>
    <name evidence="2" type="ORF">B0I36DRAFT_397769</name>
</gene>
<keyword evidence="3" id="KW-1185">Reference proteome</keyword>
<accession>A0A9P8XRW5</accession>
<dbReference type="Proteomes" id="UP000756346">
    <property type="component" value="Unassembled WGS sequence"/>
</dbReference>
<dbReference type="RefSeq" id="XP_046005239.1">
    <property type="nucleotide sequence ID" value="XM_046161591.1"/>
</dbReference>
<dbReference type="AlphaFoldDB" id="A0A9P8XRW5"/>
<proteinExistence type="predicted"/>
<reference evidence="2" key="1">
    <citation type="journal article" date="2021" name="Nat. Commun.">
        <title>Genetic determinants of endophytism in the Arabidopsis root mycobiome.</title>
        <authorList>
            <person name="Mesny F."/>
            <person name="Miyauchi S."/>
            <person name="Thiergart T."/>
            <person name="Pickel B."/>
            <person name="Atanasova L."/>
            <person name="Karlsson M."/>
            <person name="Huettel B."/>
            <person name="Barry K.W."/>
            <person name="Haridas S."/>
            <person name="Chen C."/>
            <person name="Bauer D."/>
            <person name="Andreopoulos W."/>
            <person name="Pangilinan J."/>
            <person name="LaButti K."/>
            <person name="Riley R."/>
            <person name="Lipzen A."/>
            <person name="Clum A."/>
            <person name="Drula E."/>
            <person name="Henrissat B."/>
            <person name="Kohler A."/>
            <person name="Grigoriev I.V."/>
            <person name="Martin F.M."/>
            <person name="Hacquard S."/>
        </authorList>
    </citation>
    <scope>NUCLEOTIDE SEQUENCE</scope>
    <source>
        <strain evidence="2">MPI-CAGE-CH-0230</strain>
    </source>
</reference>
<dbReference type="EMBL" id="JAGTJQ010000013">
    <property type="protein sequence ID" value="KAH7014272.1"/>
    <property type="molecule type" value="Genomic_DNA"/>
</dbReference>
<feature type="region of interest" description="Disordered" evidence="1">
    <location>
        <begin position="565"/>
        <end position="594"/>
    </location>
</feature>